<feature type="domain" description="M23ase beta-sheet core" evidence="2">
    <location>
        <begin position="20"/>
        <end position="115"/>
    </location>
</feature>
<comment type="caution">
    <text evidence="3">The sequence shown here is derived from an EMBL/GenBank/DDBJ whole genome shotgun (WGS) entry which is preliminary data.</text>
</comment>
<dbReference type="PANTHER" id="PTHR21666">
    <property type="entry name" value="PEPTIDASE-RELATED"/>
    <property type="match status" value="1"/>
</dbReference>
<organism evidence="3 4">
    <name type="scientific">Pseudarthrobacter phenanthrenivorans</name>
    <name type="common">Arthrobacter phenanthrenivorans</name>
    <dbReference type="NCBI Taxonomy" id="361575"/>
    <lineage>
        <taxon>Bacteria</taxon>
        <taxon>Bacillati</taxon>
        <taxon>Actinomycetota</taxon>
        <taxon>Actinomycetes</taxon>
        <taxon>Micrococcales</taxon>
        <taxon>Micrococcaceae</taxon>
        <taxon>Pseudarthrobacter</taxon>
    </lineage>
</organism>
<protein>
    <submittedName>
        <fullName evidence="3">M23 family metallopeptidase</fullName>
    </submittedName>
</protein>
<sequence>MTNSPFGYRTNPLTGSAGELHTGQDFAAGCGTEVFSAGKGTVIEAGFSPYGGGNRIVIDHGNGLQTTYNHLETIGVKINQAVETGTRIGIAGTTGNSTGCHLHFEVIVNGQTVDPSAWL</sequence>
<dbReference type="Pfam" id="PF01551">
    <property type="entry name" value="Peptidase_M23"/>
    <property type="match status" value="1"/>
</dbReference>
<proteinExistence type="predicted"/>
<dbReference type="InterPro" id="IPR016047">
    <property type="entry name" value="M23ase_b-sheet_dom"/>
</dbReference>
<dbReference type="EMBL" id="RBNH01000015">
    <property type="protein sequence ID" value="RKO21785.1"/>
    <property type="molecule type" value="Genomic_DNA"/>
</dbReference>
<dbReference type="AlphaFoldDB" id="A0A3B0FPH9"/>
<dbReference type="InterPro" id="IPR050570">
    <property type="entry name" value="Cell_wall_metabolism_enzyme"/>
</dbReference>
<evidence type="ECO:0000259" key="2">
    <source>
        <dbReference type="Pfam" id="PF01551"/>
    </source>
</evidence>
<reference evidence="4" key="2">
    <citation type="submission" date="2018-10" db="EMBL/GenBank/DDBJ databases">
        <authorList>
            <person name="Wang Y."/>
            <person name="Wang J."/>
            <person name="Yang X."/>
            <person name="Wang Z."/>
            <person name="Huang Y."/>
        </authorList>
    </citation>
    <scope>NUCLEOTIDE SEQUENCE [LARGE SCALE GENOMIC DNA]</scope>
    <source>
        <strain evidence="4">J015</strain>
    </source>
</reference>
<accession>A0A3B0FPH9</accession>
<keyword evidence="1" id="KW-0732">Signal</keyword>
<dbReference type="Proteomes" id="UP000273159">
    <property type="component" value="Unassembled WGS sequence"/>
</dbReference>
<evidence type="ECO:0000256" key="1">
    <source>
        <dbReference type="ARBA" id="ARBA00022729"/>
    </source>
</evidence>
<dbReference type="GO" id="GO:0004222">
    <property type="term" value="F:metalloendopeptidase activity"/>
    <property type="evidence" value="ECO:0007669"/>
    <property type="project" value="TreeGrafter"/>
</dbReference>
<evidence type="ECO:0000313" key="3">
    <source>
        <dbReference type="EMBL" id="RKO21785.1"/>
    </source>
</evidence>
<dbReference type="InterPro" id="IPR011055">
    <property type="entry name" value="Dup_hybrid_motif"/>
</dbReference>
<reference evidence="3 4" key="1">
    <citation type="submission" date="2018-10" db="EMBL/GenBank/DDBJ databases">
        <title>Genome-guide identification and characterization of bacteria that degrade polycyclic aromatic hydrocarbons and resist hexavalent chromium simultaneously.</title>
        <authorList>
            <person name="Feng H."/>
        </authorList>
    </citation>
    <scope>NUCLEOTIDE SEQUENCE [LARGE SCALE GENOMIC DNA]</scope>
    <source>
        <strain evidence="3 4">J015</strain>
    </source>
</reference>
<dbReference type="CDD" id="cd12797">
    <property type="entry name" value="M23_peptidase"/>
    <property type="match status" value="1"/>
</dbReference>
<name>A0A3B0FPH9_PSEPS</name>
<dbReference type="PANTHER" id="PTHR21666:SF289">
    <property type="entry name" value="L-ALA--D-GLU ENDOPEPTIDASE"/>
    <property type="match status" value="1"/>
</dbReference>
<dbReference type="SUPFAM" id="SSF51261">
    <property type="entry name" value="Duplicated hybrid motif"/>
    <property type="match status" value="1"/>
</dbReference>
<gene>
    <name evidence="3" type="ORF">D7Z96_15075</name>
</gene>
<dbReference type="Gene3D" id="2.70.70.10">
    <property type="entry name" value="Glucose Permease (Domain IIA)"/>
    <property type="match status" value="1"/>
</dbReference>
<evidence type="ECO:0000313" key="4">
    <source>
        <dbReference type="Proteomes" id="UP000273159"/>
    </source>
</evidence>